<dbReference type="SMART" id="SM00579">
    <property type="entry name" value="FBD"/>
    <property type="match status" value="1"/>
</dbReference>
<dbReference type="STRING" id="22663.A0A2I0JHX5"/>
<dbReference type="InterPro" id="IPR001810">
    <property type="entry name" value="F-box_dom"/>
</dbReference>
<dbReference type="Gene3D" id="3.80.10.10">
    <property type="entry name" value="Ribonuclease Inhibitor"/>
    <property type="match status" value="1"/>
</dbReference>
<dbReference type="InterPro" id="IPR032675">
    <property type="entry name" value="LRR_dom_sf"/>
</dbReference>
<dbReference type="InterPro" id="IPR055357">
    <property type="entry name" value="LRR_At1g61320_AtMIF1"/>
</dbReference>
<accession>A0A2I0JHX5</accession>
<gene>
    <name evidence="3" type="ORF">CRG98_023749</name>
</gene>
<dbReference type="PROSITE" id="PS50181">
    <property type="entry name" value="FBOX"/>
    <property type="match status" value="1"/>
</dbReference>
<evidence type="ECO:0000313" key="4">
    <source>
        <dbReference type="Proteomes" id="UP000233551"/>
    </source>
</evidence>
<feature type="compositionally biased region" description="Basic and acidic residues" evidence="1">
    <location>
        <begin position="38"/>
        <end position="47"/>
    </location>
</feature>
<dbReference type="PANTHER" id="PTHR34145">
    <property type="entry name" value="OS02G0105600 PROTEIN"/>
    <property type="match status" value="1"/>
</dbReference>
<dbReference type="InterPro" id="IPR006566">
    <property type="entry name" value="FBD"/>
</dbReference>
<dbReference type="Pfam" id="PF00646">
    <property type="entry name" value="F-box"/>
    <property type="match status" value="2"/>
</dbReference>
<dbReference type="EMBL" id="PGOL01001659">
    <property type="protein sequence ID" value="PKI55868.1"/>
    <property type="molecule type" value="Genomic_DNA"/>
</dbReference>
<dbReference type="Pfam" id="PF23622">
    <property type="entry name" value="LRR_At1g61320_AtMIF1"/>
    <property type="match status" value="1"/>
</dbReference>
<feature type="region of interest" description="Disordered" evidence="1">
    <location>
        <begin position="1"/>
        <end position="47"/>
    </location>
</feature>
<sequence length="861" mass="98650">MSGTPKGDTLTHPSPILQSRGKIQACDMDPNPGSSSRPRRDDTGDAVPRDRFLDLPDSLLLLIISFLPFKDAVKMMAVSRLWCNLCRSARNVEFKEYFFTGPPDERRIAFTTFMRRWIEACPESSLDSVELALANPNEFSWDVDNCISFALGCRVKHLGLNFSDLGLAEEEDIDIDNQAHGSVIDLPSRFYNHTGLGSIRLFSCRFQAPKFRNFVALKSVALGYMELEFSTISTLLENCPALETFSLERCWNTQEEYARGKHLSLQNLIVDRCDFLHSWFGVDVPNLRLFKYSGMMALFEVDVGQTIQEAELDFSLETEFEGNGDLLYMLISSLAGVKRLTVCSYTLQVIPSGNQPLSMECPLHVTHLILKTSVHSCDFWGISFFLKSCPLLEMLTIEITPLRIVPDYESPFPLDPHKFWAPRKRAFQCFKTLEVIEVKGFKGTATEIYLLKHAMRHGRVMRSLNLHISNEDDAESTALVQRAVDDLMASPRVSPMLQIGVIQPLSTINTDPNPRALRRPRRDNGIRNEQEYYSRDRFSDLTENLILFVLSFLPFEDVVRTSTISRQWHNARCTARTVEFNKRFFPGATNERRLAFIRFMRQFIEDCREPVLDSIELVLSRPHKFIRDVYLCMSFAMHRGVKCSGFDFSNPAWAKEEREYGMEGQFMYDAVFELPSSFYNLLGLVKLQLFSCKFDASKFRNFRALKSLSLGYMEFTPSTIDTLFEKCPLLETFSLRRHFKYSARVGILEVEVGPSIQEVELDFSLETEFEGQVQYLYSLLLSLDRTRELTVIPEIILLGTESLLNGYELQLPSNPDKVWTQNEDLESVISTIKEVEAKGFRGTSTELHLVTHVMLNGRKNK</sequence>
<keyword evidence="4" id="KW-1185">Reference proteome</keyword>
<dbReference type="SMART" id="SM00256">
    <property type="entry name" value="FBOX"/>
    <property type="match status" value="2"/>
</dbReference>
<dbReference type="Gene3D" id="1.20.1280.50">
    <property type="match status" value="2"/>
</dbReference>
<proteinExistence type="predicted"/>
<dbReference type="PANTHER" id="PTHR34145:SF28">
    <property type="entry name" value="F-BOX DOMAIN-CONTAINING PROTEIN"/>
    <property type="match status" value="1"/>
</dbReference>
<evidence type="ECO:0000313" key="3">
    <source>
        <dbReference type="EMBL" id="PKI55868.1"/>
    </source>
</evidence>
<dbReference type="Proteomes" id="UP000233551">
    <property type="component" value="Unassembled WGS sequence"/>
</dbReference>
<organism evidence="3 4">
    <name type="scientific">Punica granatum</name>
    <name type="common">Pomegranate</name>
    <dbReference type="NCBI Taxonomy" id="22663"/>
    <lineage>
        <taxon>Eukaryota</taxon>
        <taxon>Viridiplantae</taxon>
        <taxon>Streptophyta</taxon>
        <taxon>Embryophyta</taxon>
        <taxon>Tracheophyta</taxon>
        <taxon>Spermatophyta</taxon>
        <taxon>Magnoliopsida</taxon>
        <taxon>eudicotyledons</taxon>
        <taxon>Gunneridae</taxon>
        <taxon>Pentapetalae</taxon>
        <taxon>rosids</taxon>
        <taxon>malvids</taxon>
        <taxon>Myrtales</taxon>
        <taxon>Lythraceae</taxon>
        <taxon>Punica</taxon>
    </lineage>
</organism>
<protein>
    <recommendedName>
        <fullName evidence="2">F-box domain-containing protein</fullName>
    </recommendedName>
</protein>
<dbReference type="AlphaFoldDB" id="A0A2I0JHX5"/>
<feature type="domain" description="F-box" evidence="2">
    <location>
        <begin position="49"/>
        <end position="97"/>
    </location>
</feature>
<dbReference type="SUPFAM" id="SSF52047">
    <property type="entry name" value="RNI-like"/>
    <property type="match status" value="1"/>
</dbReference>
<name>A0A2I0JHX5_PUNGR</name>
<evidence type="ECO:0000256" key="1">
    <source>
        <dbReference type="SAM" id="MobiDB-lite"/>
    </source>
</evidence>
<reference evidence="3 4" key="1">
    <citation type="submission" date="2017-11" db="EMBL/GenBank/DDBJ databases">
        <title>De-novo sequencing of pomegranate (Punica granatum L.) genome.</title>
        <authorList>
            <person name="Akparov Z."/>
            <person name="Amiraslanov A."/>
            <person name="Hajiyeva S."/>
            <person name="Abbasov M."/>
            <person name="Kaur K."/>
            <person name="Hamwieh A."/>
            <person name="Solovyev V."/>
            <person name="Salamov A."/>
            <person name="Braich B."/>
            <person name="Kosarev P."/>
            <person name="Mahmoud A."/>
            <person name="Hajiyev E."/>
            <person name="Babayeva S."/>
            <person name="Izzatullayeva V."/>
            <person name="Mammadov A."/>
            <person name="Mammadov A."/>
            <person name="Sharifova S."/>
            <person name="Ojaghi J."/>
            <person name="Eynullazada K."/>
            <person name="Bayramov B."/>
            <person name="Abdulazimova A."/>
            <person name="Shahmuradov I."/>
        </authorList>
    </citation>
    <scope>NUCLEOTIDE SEQUENCE [LARGE SCALE GENOMIC DNA]</scope>
    <source>
        <strain evidence="4">cv. AG2017</strain>
        <tissue evidence="3">Leaf</tissue>
    </source>
</reference>
<evidence type="ECO:0000259" key="2">
    <source>
        <dbReference type="PROSITE" id="PS50181"/>
    </source>
</evidence>
<comment type="caution">
    <text evidence="3">The sequence shown here is derived from an EMBL/GenBank/DDBJ whole genome shotgun (WGS) entry which is preliminary data.</text>
</comment>
<dbReference type="InterPro" id="IPR053772">
    <property type="entry name" value="At1g61320/At1g61330-like"/>
</dbReference>
<dbReference type="SUPFAM" id="SSF81383">
    <property type="entry name" value="F-box domain"/>
    <property type="match status" value="2"/>
</dbReference>
<dbReference type="InterPro" id="IPR036047">
    <property type="entry name" value="F-box-like_dom_sf"/>
</dbReference>